<evidence type="ECO:0000313" key="2">
    <source>
        <dbReference type="EMBL" id="GAA4485468.1"/>
    </source>
</evidence>
<proteinExistence type="predicted"/>
<evidence type="ECO:0008006" key="4">
    <source>
        <dbReference type="Google" id="ProtNLM"/>
    </source>
</evidence>
<dbReference type="RefSeq" id="WP_345349248.1">
    <property type="nucleotide sequence ID" value="NZ_BAABFB010000063.1"/>
</dbReference>
<reference evidence="3" key="1">
    <citation type="journal article" date="2019" name="Int. J. Syst. Evol. Microbiol.">
        <title>The Global Catalogue of Microorganisms (GCM) 10K type strain sequencing project: providing services to taxonomists for standard genome sequencing and annotation.</title>
        <authorList>
            <consortium name="The Broad Institute Genomics Platform"/>
            <consortium name="The Broad Institute Genome Sequencing Center for Infectious Disease"/>
            <person name="Wu L."/>
            <person name="Ma J."/>
        </authorList>
    </citation>
    <scope>NUCLEOTIDE SEQUENCE [LARGE SCALE GENOMIC DNA]</scope>
    <source>
        <strain evidence="3">JCM 32206</strain>
    </source>
</reference>
<feature type="signal peptide" evidence="1">
    <location>
        <begin position="1"/>
        <end position="28"/>
    </location>
</feature>
<protein>
    <recommendedName>
        <fullName evidence="4">MspA protein</fullName>
    </recommendedName>
</protein>
<evidence type="ECO:0000313" key="3">
    <source>
        <dbReference type="Proteomes" id="UP001501183"/>
    </source>
</evidence>
<keyword evidence="1" id="KW-0732">Signal</keyword>
<dbReference type="Proteomes" id="UP001501183">
    <property type="component" value="Unassembled WGS sequence"/>
</dbReference>
<feature type="chain" id="PRO_5046336710" description="MspA protein" evidence="1">
    <location>
        <begin position="29"/>
        <end position="163"/>
    </location>
</feature>
<dbReference type="EMBL" id="BAABFB010000063">
    <property type="protein sequence ID" value="GAA4485468.1"/>
    <property type="molecule type" value="Genomic_DNA"/>
</dbReference>
<accession>A0ABP8PCP8</accession>
<organism evidence="2 3">
    <name type="scientific">Rhodococcus olei</name>
    <dbReference type="NCBI Taxonomy" id="2161675"/>
    <lineage>
        <taxon>Bacteria</taxon>
        <taxon>Bacillati</taxon>
        <taxon>Actinomycetota</taxon>
        <taxon>Actinomycetes</taxon>
        <taxon>Mycobacteriales</taxon>
        <taxon>Nocardiaceae</taxon>
        <taxon>Rhodococcus</taxon>
    </lineage>
</organism>
<comment type="caution">
    <text evidence="2">The sequence shown here is derived from an EMBL/GenBank/DDBJ whole genome shotgun (WGS) entry which is preliminary data.</text>
</comment>
<evidence type="ECO:0000256" key="1">
    <source>
        <dbReference type="SAM" id="SignalP"/>
    </source>
</evidence>
<name>A0ABP8PCP8_9NOCA</name>
<gene>
    <name evidence="2" type="ORF">GCM10023094_40330</name>
</gene>
<keyword evidence="3" id="KW-1185">Reference proteome</keyword>
<sequence>MITTPSHRLARYTALPLAALAIAGTTLATTGVANAGTLPATGPTVAMTITNNTNDPMILQGSDNPYGQWINGPQAIIPPHSQSIVTAADNDPGGIGVDVSYSLPGGSAVFMANNYSYNGGDLNGTRIEGQAGGHYRLDSRMDTGFPYLNAGYTVAPVSLFGSS</sequence>
<dbReference type="Gene3D" id="2.60.270.50">
    <property type="match status" value="1"/>
</dbReference>